<evidence type="ECO:0000313" key="4">
    <source>
        <dbReference type="Proteomes" id="UP000756860"/>
    </source>
</evidence>
<evidence type="ECO:0000313" key="3">
    <source>
        <dbReference type="EMBL" id="MBT0652747.1"/>
    </source>
</evidence>
<dbReference type="Proteomes" id="UP000756860">
    <property type="component" value="Unassembled WGS sequence"/>
</dbReference>
<dbReference type="EMBL" id="JAHCVK010000002">
    <property type="protein sequence ID" value="MBT0652747.1"/>
    <property type="molecule type" value="Genomic_DNA"/>
</dbReference>
<dbReference type="Gene3D" id="3.30.50.10">
    <property type="entry name" value="Erythroid Transcription Factor GATA-1, subunit A"/>
    <property type="match status" value="1"/>
</dbReference>
<keyword evidence="1" id="KW-0479">Metal-binding</keyword>
<dbReference type="PANTHER" id="PTHR36150:SF1">
    <property type="entry name" value="DNA GYRASE INHIBITOR YACG"/>
    <property type="match status" value="1"/>
</dbReference>
<reference evidence="3 4" key="1">
    <citation type="submission" date="2021-05" db="EMBL/GenBank/DDBJ databases">
        <title>The draft genome of Geobacter luticola JCM 17780.</title>
        <authorList>
            <person name="Xu Z."/>
            <person name="Masuda Y."/>
            <person name="Itoh H."/>
            <person name="Senoo K."/>
        </authorList>
    </citation>
    <scope>NUCLEOTIDE SEQUENCE [LARGE SCALE GENOMIC DNA]</scope>
    <source>
        <strain evidence="3 4">JCM 17780</strain>
    </source>
</reference>
<dbReference type="HAMAP" id="MF_00649">
    <property type="entry name" value="DNA_gyrase_inhibitor_YacG"/>
    <property type="match status" value="1"/>
</dbReference>
<accession>A0ABS5SBJ7</accession>
<dbReference type="PANTHER" id="PTHR36150">
    <property type="entry name" value="DNA GYRASE INHIBITOR YACG"/>
    <property type="match status" value="1"/>
</dbReference>
<dbReference type="SUPFAM" id="SSF57716">
    <property type="entry name" value="Glucocorticoid receptor-like (DNA-binding domain)"/>
    <property type="match status" value="1"/>
</dbReference>
<name>A0ABS5SBJ7_9BACT</name>
<sequence length="58" mass="6765">MPKMVKCPHCGRDGEWTDNPFRPFCSERCRMTDLGGWLSEEYRIAGDERPSGEDQEEE</sequence>
<proteinExistence type="inferred from homology"/>
<dbReference type="InterPro" id="IPR005584">
    <property type="entry name" value="DNA_gyrase_inhibitor_YacG"/>
</dbReference>
<dbReference type="Pfam" id="PF03884">
    <property type="entry name" value="YacG"/>
    <property type="match status" value="1"/>
</dbReference>
<dbReference type="InterPro" id="IPR013088">
    <property type="entry name" value="Znf_NHR/GATA"/>
</dbReference>
<evidence type="ECO:0000256" key="2">
    <source>
        <dbReference type="ARBA" id="ARBA00022833"/>
    </source>
</evidence>
<keyword evidence="4" id="KW-1185">Reference proteome</keyword>
<evidence type="ECO:0000256" key="1">
    <source>
        <dbReference type="ARBA" id="ARBA00022723"/>
    </source>
</evidence>
<organism evidence="3 4">
    <name type="scientific">Geomobilimonas luticola</name>
    <dbReference type="NCBI Taxonomy" id="1114878"/>
    <lineage>
        <taxon>Bacteria</taxon>
        <taxon>Pseudomonadati</taxon>
        <taxon>Thermodesulfobacteriota</taxon>
        <taxon>Desulfuromonadia</taxon>
        <taxon>Geobacterales</taxon>
        <taxon>Geobacteraceae</taxon>
        <taxon>Geomobilimonas</taxon>
    </lineage>
</organism>
<keyword evidence="2" id="KW-0862">Zinc</keyword>
<comment type="caution">
    <text evidence="3">The sequence shown here is derived from an EMBL/GenBank/DDBJ whole genome shotgun (WGS) entry which is preliminary data.</text>
</comment>
<gene>
    <name evidence="3" type="primary">yacG</name>
    <name evidence="3" type="ORF">KI810_06750</name>
</gene>
<protein>
    <submittedName>
        <fullName evidence="3">DNA gyrase inhibitor YacG</fullName>
    </submittedName>
</protein>